<dbReference type="InterPro" id="IPR015943">
    <property type="entry name" value="WD40/YVTN_repeat-like_dom_sf"/>
</dbReference>
<keyword evidence="5" id="KW-0472">Membrane</keyword>
<evidence type="ECO:0000256" key="3">
    <source>
        <dbReference type="PROSITE-ProRule" id="PRU00221"/>
    </source>
</evidence>
<keyword evidence="5" id="KW-0812">Transmembrane</keyword>
<evidence type="ECO:0000256" key="5">
    <source>
        <dbReference type="SAM" id="Phobius"/>
    </source>
</evidence>
<dbReference type="InterPro" id="IPR036322">
    <property type="entry name" value="WD40_repeat_dom_sf"/>
</dbReference>
<dbReference type="SUPFAM" id="SSF50978">
    <property type="entry name" value="WD40 repeat-like"/>
    <property type="match status" value="1"/>
</dbReference>
<dbReference type="Gene3D" id="3.40.50.10140">
    <property type="entry name" value="Toll/interleukin-1 receptor homology (TIR) domain"/>
    <property type="match status" value="1"/>
</dbReference>
<feature type="repeat" description="WD" evidence="3">
    <location>
        <begin position="587"/>
        <end position="620"/>
    </location>
</feature>
<evidence type="ECO:0000256" key="4">
    <source>
        <dbReference type="SAM" id="MobiDB-lite"/>
    </source>
</evidence>
<dbReference type="SUPFAM" id="SSF50956">
    <property type="entry name" value="Thermostable phytase (3-phytase)"/>
    <property type="match status" value="1"/>
</dbReference>
<dbReference type="Proteomes" id="UP000002029">
    <property type="component" value="Chromosome"/>
</dbReference>
<dbReference type="CDD" id="cd00200">
    <property type="entry name" value="WD40"/>
    <property type="match status" value="2"/>
</dbReference>
<dbReference type="InterPro" id="IPR020472">
    <property type="entry name" value="WD40_PAC1"/>
</dbReference>
<organism evidence="6 7">
    <name type="scientific">Streptosporangium roseum (strain ATCC 12428 / DSM 43021 / JCM 3005 / KCTC 9067 / NCIMB 10171 / NRRL 2505 / NI 9100)</name>
    <dbReference type="NCBI Taxonomy" id="479432"/>
    <lineage>
        <taxon>Bacteria</taxon>
        <taxon>Bacillati</taxon>
        <taxon>Actinomycetota</taxon>
        <taxon>Actinomycetes</taxon>
        <taxon>Streptosporangiales</taxon>
        <taxon>Streptosporangiaceae</taxon>
        <taxon>Streptosporangium</taxon>
    </lineage>
</organism>
<feature type="repeat" description="WD" evidence="3">
    <location>
        <begin position="832"/>
        <end position="873"/>
    </location>
</feature>
<keyword evidence="2" id="KW-0677">Repeat</keyword>
<evidence type="ECO:0000313" key="6">
    <source>
        <dbReference type="EMBL" id="ACZ88955.1"/>
    </source>
</evidence>
<feature type="repeat" description="WD" evidence="3">
    <location>
        <begin position="331"/>
        <end position="365"/>
    </location>
</feature>
<dbReference type="PROSITE" id="PS50082">
    <property type="entry name" value="WD_REPEATS_2"/>
    <property type="match status" value="8"/>
</dbReference>
<feature type="region of interest" description="Disordered" evidence="4">
    <location>
        <begin position="1"/>
        <end position="29"/>
    </location>
</feature>
<feature type="repeat" description="WD" evidence="3">
    <location>
        <begin position="375"/>
        <end position="407"/>
    </location>
</feature>
<dbReference type="InterPro" id="IPR011044">
    <property type="entry name" value="Quino_amine_DH_bsu"/>
</dbReference>
<accession>D2AYH2</accession>
<dbReference type="InterPro" id="IPR001680">
    <property type="entry name" value="WD40_rpt"/>
</dbReference>
<dbReference type="PANTHER" id="PTHR19848:SF8">
    <property type="entry name" value="F-BOX AND WD REPEAT DOMAIN CONTAINING 7"/>
    <property type="match status" value="1"/>
</dbReference>
<sequence>MSDQTPPGTGAVPEDSGEIPESSGKIPKGAGEEGLSYDAFISYSTASDAVLAPELRLALHRLARPWYRRRALRVFCAPSDLAANPQLWVKLEDALTASRYLILLASPESAASTWVAREVAWWREHRSPQTLLMAITGGTVLWREEDGDFDWSRTSAVPPQLSGYFTETPLWTDLRGIPANEPRAMSLEDEARFQNCVATLGAAVHGRPKGDLIGEDVRQHRRALRTAWSAAAVLLVLALVAGGLGLIARQQTGVARAQQTRAEHEAAVAFSRYFAIQAEGQARANPQLSMLLSAAAWRTEPTEEARAALLAKAGQWRSIRAFLSDPDGTKVNDMKLSPDGEMLATARSDGRVVLWDPAGRTRLRTLETGVNTPHAIAFTSDGRRLAVGGADGALSVWDVRDGRRITTLSVDGYRSDIFSLAASGNFLLAAGDDEGRVVVWDLEGNRPFALIKGHRGTVTGLAFNAKADMLASASADGTVKLWQPGETAVQSKATATLAVPGQSGRFTPVTFSPDGRFIAAGTYGNTIGGAVVWDVRTRRVVHRLNGHYTPVHALAFLGHSGGLLATGGADNRVLLWDLADEDIVDRYEAHTGPVTAIAPSKDSRTLYTAAWDGNVILWDLLGSPVSTPGGAARAVAINPDGKKLISGGSEGVLSVVSLTDPEDTEELRVPGGAAITRIVTSRERDQIAIATRNEVWLNDPAESTATRLPKAPARVAGLAFSPDGRSLAAGGANGIVLWDTTTRKATSIGSDRVLYDSVAFSPDGRILAAGAGDLDIWLWDTATGKLIGKLGGHFNTASGLAFSPHGDLLASAGLDGRIILWDVKTRKAIHVLTGHPIGAGRVLFTSDGRTLISSDVNGNIILWDVNRGLQLALLPMPGDQVLDITLTPAGDKVLAAYMNGRVLAWTTDVSTALNQVCKIVGRDLTAPEARRFLLNGVSRTPCP</sequence>
<reference evidence="6 7" key="1">
    <citation type="journal article" date="2010" name="Stand. Genomic Sci.">
        <title>Complete genome sequence of Streptosporangium roseum type strain (NI 9100).</title>
        <authorList>
            <person name="Nolan M."/>
            <person name="Sikorski J."/>
            <person name="Jando M."/>
            <person name="Lucas S."/>
            <person name="Lapidus A."/>
            <person name="Glavina Del Rio T."/>
            <person name="Chen F."/>
            <person name="Tice H."/>
            <person name="Pitluck S."/>
            <person name="Cheng J.F."/>
            <person name="Chertkov O."/>
            <person name="Sims D."/>
            <person name="Meincke L."/>
            <person name="Brettin T."/>
            <person name="Han C."/>
            <person name="Detter J.C."/>
            <person name="Bruce D."/>
            <person name="Goodwin L."/>
            <person name="Land M."/>
            <person name="Hauser L."/>
            <person name="Chang Y.J."/>
            <person name="Jeffries C.D."/>
            <person name="Ivanova N."/>
            <person name="Mavromatis K."/>
            <person name="Mikhailova N."/>
            <person name="Chen A."/>
            <person name="Palaniappan K."/>
            <person name="Chain P."/>
            <person name="Rohde M."/>
            <person name="Goker M."/>
            <person name="Bristow J."/>
            <person name="Eisen J.A."/>
            <person name="Markowitz V."/>
            <person name="Hugenholtz P."/>
            <person name="Kyrpides N.C."/>
            <person name="Klenk H.P."/>
        </authorList>
    </citation>
    <scope>NUCLEOTIDE SEQUENCE [LARGE SCALE GENOMIC DNA]</scope>
    <source>
        <strain evidence="7">ATCC 12428 / DSM 43021 / JCM 3005 / NI 9100</strain>
    </source>
</reference>
<gene>
    <name evidence="6" type="ordered locus">Sros_6227</name>
</gene>
<dbReference type="AlphaFoldDB" id="D2AYH2"/>
<dbReference type="eggNOG" id="COG2319">
    <property type="taxonomic scope" value="Bacteria"/>
</dbReference>
<dbReference type="RefSeq" id="WP_012892690.1">
    <property type="nucleotide sequence ID" value="NC_013595.1"/>
</dbReference>
<dbReference type="SUPFAM" id="SSF50969">
    <property type="entry name" value="YVTN repeat-like/Quinoprotein amine dehydrogenase"/>
    <property type="match status" value="1"/>
</dbReference>
<feature type="repeat" description="WD" evidence="3">
    <location>
        <begin position="451"/>
        <end position="483"/>
    </location>
</feature>
<dbReference type="STRING" id="479432.Sros_6227"/>
<keyword evidence="7" id="KW-1185">Reference proteome</keyword>
<feature type="transmembrane region" description="Helical" evidence="5">
    <location>
        <begin position="227"/>
        <end position="248"/>
    </location>
</feature>
<evidence type="ECO:0000256" key="2">
    <source>
        <dbReference type="ARBA" id="ARBA00022737"/>
    </source>
</evidence>
<dbReference type="Pfam" id="PF00400">
    <property type="entry name" value="WD40"/>
    <property type="match status" value="9"/>
</dbReference>
<dbReference type="PROSITE" id="PS00678">
    <property type="entry name" value="WD_REPEATS_1"/>
    <property type="match status" value="5"/>
</dbReference>
<dbReference type="EMBL" id="CP001814">
    <property type="protein sequence ID" value="ACZ88955.1"/>
    <property type="molecule type" value="Genomic_DNA"/>
</dbReference>
<dbReference type="PANTHER" id="PTHR19848">
    <property type="entry name" value="WD40 REPEAT PROTEIN"/>
    <property type="match status" value="1"/>
</dbReference>
<dbReference type="SUPFAM" id="SSF52200">
    <property type="entry name" value="Toll/Interleukin receptor TIR domain"/>
    <property type="match status" value="1"/>
</dbReference>
<feature type="repeat" description="WD" evidence="3">
    <location>
        <begin position="790"/>
        <end position="831"/>
    </location>
</feature>
<dbReference type="HOGENOM" id="CLU_014301_0_0_11"/>
<protein>
    <submittedName>
        <fullName evidence="6">WD40 repeat-domain-containing protein-like protein</fullName>
    </submittedName>
</protein>
<feature type="repeat" description="WD" evidence="3">
    <location>
        <begin position="544"/>
        <end position="586"/>
    </location>
</feature>
<name>D2AYH2_STRRD</name>
<feature type="repeat" description="WD" evidence="3">
    <location>
        <begin position="757"/>
        <end position="789"/>
    </location>
</feature>
<dbReference type="InterPro" id="IPR019775">
    <property type="entry name" value="WD40_repeat_CS"/>
</dbReference>
<keyword evidence="5" id="KW-1133">Transmembrane helix</keyword>
<evidence type="ECO:0000313" key="7">
    <source>
        <dbReference type="Proteomes" id="UP000002029"/>
    </source>
</evidence>
<evidence type="ECO:0000256" key="1">
    <source>
        <dbReference type="ARBA" id="ARBA00022574"/>
    </source>
</evidence>
<dbReference type="InterPro" id="IPR035897">
    <property type="entry name" value="Toll_tir_struct_dom_sf"/>
</dbReference>
<dbReference type="PRINTS" id="PR00320">
    <property type="entry name" value="GPROTEINBRPT"/>
</dbReference>
<proteinExistence type="predicted"/>
<dbReference type="SMART" id="SM00320">
    <property type="entry name" value="WD40"/>
    <property type="match status" value="13"/>
</dbReference>
<dbReference type="KEGG" id="sro:Sros_6227"/>
<dbReference type="PROSITE" id="PS50294">
    <property type="entry name" value="WD_REPEATS_REGION"/>
    <property type="match status" value="6"/>
</dbReference>
<keyword evidence="1 3" id="KW-0853">WD repeat</keyword>
<dbReference type="Gene3D" id="2.130.10.10">
    <property type="entry name" value="YVTN repeat-like/Quinoprotein amine dehydrogenase"/>
    <property type="match status" value="4"/>
</dbReference>